<reference evidence="7 8" key="1">
    <citation type="submission" date="2016-10" db="EMBL/GenBank/DDBJ databases">
        <authorList>
            <person name="de Groot N.N."/>
        </authorList>
    </citation>
    <scope>NUCLEOTIDE SEQUENCE [LARGE SCALE GENOMIC DNA]</scope>
    <source>
        <strain evidence="7 8">DSM 45514</strain>
    </source>
</reference>
<dbReference type="GO" id="GO:0009229">
    <property type="term" value="P:thiamine diphosphate biosynthetic process"/>
    <property type="evidence" value="ECO:0007669"/>
    <property type="project" value="InterPro"/>
</dbReference>
<evidence type="ECO:0000256" key="4">
    <source>
        <dbReference type="ARBA" id="ARBA00022840"/>
    </source>
</evidence>
<dbReference type="InterPro" id="IPR007373">
    <property type="entry name" value="Thiamin_PyroPKinase_B1-bd"/>
</dbReference>
<dbReference type="PANTHER" id="PTHR41299">
    <property type="entry name" value="THIAMINE PYROPHOSPHOKINASE"/>
    <property type="match status" value="1"/>
</dbReference>
<evidence type="ECO:0000256" key="2">
    <source>
        <dbReference type="ARBA" id="ARBA00022741"/>
    </source>
</evidence>
<dbReference type="EMBL" id="FMZA01000013">
    <property type="protein sequence ID" value="SDC67083.1"/>
    <property type="molecule type" value="Genomic_DNA"/>
</dbReference>
<keyword evidence="2" id="KW-0547">Nucleotide-binding</keyword>
<dbReference type="GO" id="GO:0006772">
    <property type="term" value="P:thiamine metabolic process"/>
    <property type="evidence" value="ECO:0007669"/>
    <property type="project" value="UniProtKB-UniRule"/>
</dbReference>
<dbReference type="GO" id="GO:0030975">
    <property type="term" value="F:thiamine binding"/>
    <property type="evidence" value="ECO:0007669"/>
    <property type="project" value="InterPro"/>
</dbReference>
<proteinExistence type="predicted"/>
<dbReference type="SMART" id="SM00983">
    <property type="entry name" value="TPK_B1_binding"/>
    <property type="match status" value="1"/>
</dbReference>
<dbReference type="InterPro" id="IPR053149">
    <property type="entry name" value="TPK"/>
</dbReference>
<dbReference type="GO" id="GO:0005524">
    <property type="term" value="F:ATP binding"/>
    <property type="evidence" value="ECO:0007669"/>
    <property type="project" value="UniProtKB-KW"/>
</dbReference>
<keyword evidence="1" id="KW-0808">Transferase</keyword>
<dbReference type="GO" id="GO:0004788">
    <property type="term" value="F:thiamine diphosphokinase activity"/>
    <property type="evidence" value="ECO:0007669"/>
    <property type="project" value="UniProtKB-UniRule"/>
</dbReference>
<evidence type="ECO:0000256" key="5">
    <source>
        <dbReference type="NCBIfam" id="TIGR01378"/>
    </source>
</evidence>
<organism evidence="7 8">
    <name type="scientific">Melghirimyces thermohalophilus</name>
    <dbReference type="NCBI Taxonomy" id="1236220"/>
    <lineage>
        <taxon>Bacteria</taxon>
        <taxon>Bacillati</taxon>
        <taxon>Bacillota</taxon>
        <taxon>Bacilli</taxon>
        <taxon>Bacillales</taxon>
        <taxon>Thermoactinomycetaceae</taxon>
        <taxon>Melghirimyces</taxon>
    </lineage>
</organism>
<dbReference type="Pfam" id="PF04265">
    <property type="entry name" value="TPK_B1_binding"/>
    <property type="match status" value="1"/>
</dbReference>
<dbReference type="AlphaFoldDB" id="A0A1G6NGW1"/>
<dbReference type="Proteomes" id="UP000199387">
    <property type="component" value="Unassembled WGS sequence"/>
</dbReference>
<protein>
    <recommendedName>
        <fullName evidence="5">Thiamine diphosphokinase</fullName>
        <ecNumber evidence="5">2.7.6.2</ecNumber>
    </recommendedName>
</protein>
<sequence>MNRWVIVAGGDTSAAELREVKQEDRLVAVDGGVITLRKAQIPFHIAVGDFDTIGPAAVAELKESGVQVEELPREKDMTDTQAAVELALAEGAEEILILGALGGARFDHSLANLFLLERIHSAGAQGVLCDRNNRLRLYIGDGRKMELPRGRFQYISLLPLSEQVEGLHLEGFRYPLSGATLLRRHPMGISNEWAAPVAKLSAVSGTLLVVESKD</sequence>
<dbReference type="Gene3D" id="3.40.50.10240">
    <property type="entry name" value="Thiamin pyrophosphokinase, catalytic domain"/>
    <property type="match status" value="1"/>
</dbReference>
<evidence type="ECO:0000313" key="8">
    <source>
        <dbReference type="Proteomes" id="UP000199387"/>
    </source>
</evidence>
<dbReference type="OrthoDB" id="9804377at2"/>
<dbReference type="InterPro" id="IPR007371">
    <property type="entry name" value="TPK_catalytic"/>
</dbReference>
<name>A0A1G6NGW1_9BACL</name>
<evidence type="ECO:0000259" key="6">
    <source>
        <dbReference type="SMART" id="SM00983"/>
    </source>
</evidence>
<dbReference type="PANTHER" id="PTHR41299:SF1">
    <property type="entry name" value="THIAMINE PYROPHOSPHOKINASE"/>
    <property type="match status" value="1"/>
</dbReference>
<evidence type="ECO:0000313" key="7">
    <source>
        <dbReference type="EMBL" id="SDC67083.1"/>
    </source>
</evidence>
<dbReference type="NCBIfam" id="TIGR01378">
    <property type="entry name" value="thi_PPkinase"/>
    <property type="match status" value="1"/>
</dbReference>
<dbReference type="InterPro" id="IPR006282">
    <property type="entry name" value="Thi_PPkinase"/>
</dbReference>
<dbReference type="STRING" id="1236220.SAMN04488112_1139"/>
<evidence type="ECO:0000256" key="3">
    <source>
        <dbReference type="ARBA" id="ARBA00022777"/>
    </source>
</evidence>
<gene>
    <name evidence="7" type="ORF">SAMN04488112_1139</name>
</gene>
<dbReference type="RefSeq" id="WP_091570611.1">
    <property type="nucleotide sequence ID" value="NZ_FMZA01000013.1"/>
</dbReference>
<dbReference type="CDD" id="cd07995">
    <property type="entry name" value="TPK"/>
    <property type="match status" value="1"/>
</dbReference>
<dbReference type="InterPro" id="IPR036759">
    <property type="entry name" value="TPK_catalytic_sf"/>
</dbReference>
<dbReference type="SUPFAM" id="SSF63999">
    <property type="entry name" value="Thiamin pyrophosphokinase, catalytic domain"/>
    <property type="match status" value="1"/>
</dbReference>
<dbReference type="EC" id="2.7.6.2" evidence="5"/>
<dbReference type="GO" id="GO:0016301">
    <property type="term" value="F:kinase activity"/>
    <property type="evidence" value="ECO:0007669"/>
    <property type="project" value="UniProtKB-KW"/>
</dbReference>
<keyword evidence="3 7" id="KW-0418">Kinase</keyword>
<feature type="domain" description="Thiamin pyrophosphokinase thiamin-binding" evidence="6">
    <location>
        <begin position="150"/>
        <end position="208"/>
    </location>
</feature>
<dbReference type="InterPro" id="IPR036371">
    <property type="entry name" value="TPK_B1-bd_sf"/>
</dbReference>
<evidence type="ECO:0000256" key="1">
    <source>
        <dbReference type="ARBA" id="ARBA00022679"/>
    </source>
</evidence>
<accession>A0A1G6NGW1</accession>
<keyword evidence="4" id="KW-0067">ATP-binding</keyword>
<keyword evidence="8" id="KW-1185">Reference proteome</keyword>
<dbReference type="Pfam" id="PF04263">
    <property type="entry name" value="TPK_catalytic"/>
    <property type="match status" value="1"/>
</dbReference>
<dbReference type="SUPFAM" id="SSF63862">
    <property type="entry name" value="Thiamin pyrophosphokinase, substrate-binding domain"/>
    <property type="match status" value="1"/>
</dbReference>